<name>A0A2N9G1Z8_FAGSY</name>
<organism evidence="1">
    <name type="scientific">Fagus sylvatica</name>
    <name type="common">Beechnut</name>
    <dbReference type="NCBI Taxonomy" id="28930"/>
    <lineage>
        <taxon>Eukaryota</taxon>
        <taxon>Viridiplantae</taxon>
        <taxon>Streptophyta</taxon>
        <taxon>Embryophyta</taxon>
        <taxon>Tracheophyta</taxon>
        <taxon>Spermatophyta</taxon>
        <taxon>Magnoliopsida</taxon>
        <taxon>eudicotyledons</taxon>
        <taxon>Gunneridae</taxon>
        <taxon>Pentapetalae</taxon>
        <taxon>rosids</taxon>
        <taxon>fabids</taxon>
        <taxon>Fagales</taxon>
        <taxon>Fagaceae</taxon>
        <taxon>Fagus</taxon>
    </lineage>
</organism>
<gene>
    <name evidence="1" type="ORF">FSB_LOCUS21201</name>
    <name evidence="2" type="ORF">FSB_LOCUS61136</name>
</gene>
<dbReference type="EMBL" id="OIVN01001380">
    <property type="protein sequence ID" value="SPC93319.1"/>
    <property type="molecule type" value="Genomic_DNA"/>
</dbReference>
<evidence type="ECO:0000313" key="2">
    <source>
        <dbReference type="EMBL" id="SPD33254.1"/>
    </source>
</evidence>
<accession>A0A2N9G1Z8</accession>
<protein>
    <submittedName>
        <fullName evidence="1">Uncharacterized protein</fullName>
    </submittedName>
</protein>
<proteinExistence type="predicted"/>
<evidence type="ECO:0000313" key="1">
    <source>
        <dbReference type="EMBL" id="SPC93319.1"/>
    </source>
</evidence>
<reference evidence="1" key="1">
    <citation type="submission" date="2018-02" db="EMBL/GenBank/DDBJ databases">
        <authorList>
            <person name="Cohen D.B."/>
            <person name="Kent A.D."/>
        </authorList>
    </citation>
    <scope>NUCLEOTIDE SEQUENCE</scope>
</reference>
<dbReference type="EMBL" id="OIVN01006446">
    <property type="protein sequence ID" value="SPD33254.1"/>
    <property type="molecule type" value="Genomic_DNA"/>
</dbReference>
<sequence length="102" mass="11571">MAKFTSRWGPENFTFLSRKTTLTRTPVFNFSLNKLHPHLHSLPSLKFRVLCSIKEKENVKDTEKVPEVLTGLRVNEFDKPGSGPESGLIGIGHRGRILLKGW</sequence>
<dbReference type="AlphaFoldDB" id="A0A2N9G1Z8"/>